<evidence type="ECO:0000256" key="1">
    <source>
        <dbReference type="SAM" id="MobiDB-lite"/>
    </source>
</evidence>
<feature type="region of interest" description="Disordered" evidence="1">
    <location>
        <begin position="110"/>
        <end position="147"/>
    </location>
</feature>
<dbReference type="EMBL" id="DAEPXK010000046">
    <property type="protein sequence ID" value="HBH1543716.1"/>
    <property type="molecule type" value="Genomic_DNA"/>
</dbReference>
<gene>
    <name evidence="2" type="ORF">KRM00_003248</name>
</gene>
<comment type="caution">
    <text evidence="2">The sequence shown here is derived from an EMBL/GenBank/DDBJ whole genome shotgun (WGS) entry which is preliminary data.</text>
</comment>
<organism evidence="2 3">
    <name type="scientific">Clostridioides difficile</name>
    <name type="common">Peptoclostridium difficile</name>
    <dbReference type="NCBI Taxonomy" id="1496"/>
    <lineage>
        <taxon>Bacteria</taxon>
        <taxon>Bacillati</taxon>
        <taxon>Bacillota</taxon>
        <taxon>Clostridia</taxon>
        <taxon>Peptostreptococcales</taxon>
        <taxon>Peptostreptococcaceae</taxon>
        <taxon>Clostridioides</taxon>
    </lineage>
</organism>
<reference evidence="2" key="2">
    <citation type="submission" date="2021-06" db="EMBL/GenBank/DDBJ databases">
        <authorList>
            <consortium name="NCBI Pathogen Detection Project"/>
        </authorList>
    </citation>
    <scope>NUCLEOTIDE SEQUENCE</scope>
    <source>
        <strain evidence="2">HN1000</strain>
    </source>
</reference>
<sequence>MISYYKLDSKSLAFDVNKDIDLIRFNHYLMQKENIQRLKGNLKRGYLELSSKVISDDMRIDLNKAKRLVKKFLQLGIIKPINISKRKGIASVYSYSTIMAEYEPNCEPNVKPVNEPHNEPKQTSNSNGFKVVNEPHNEPNVKPVNEPNCEPSKIESLNISPCCCLEEPHKDLENRIVEGAYQQKMNLEDERTLLVKEYGISITMSQKKLVETMDKDVLKESIEITVAQEGKSFSYLYKVYKGLLSNKKAPVSNDNKDSKTYKKSPNNKNIIPQNGVNYKTKNKNSFKNFNETFTQYDTNELDDIISKSQKAKFKIPDVSSITFVSRI</sequence>
<name>A0AAN5VNP5_CLODI</name>
<dbReference type="AlphaFoldDB" id="A0AAN5VNP5"/>
<protein>
    <submittedName>
        <fullName evidence="2">Uncharacterized protein</fullName>
    </submittedName>
</protein>
<accession>A0AAN5VNP5</accession>
<evidence type="ECO:0000313" key="3">
    <source>
        <dbReference type="Proteomes" id="UP000878956"/>
    </source>
</evidence>
<dbReference type="RefSeq" id="WP_032507135.1">
    <property type="nucleotide sequence ID" value="NZ_FULL01000006.1"/>
</dbReference>
<reference evidence="2" key="1">
    <citation type="journal article" date="2018" name="Genome Biol.">
        <title>SKESA: strategic k-mer extension for scrupulous assemblies.</title>
        <authorList>
            <person name="Souvorov A."/>
            <person name="Agarwala R."/>
            <person name="Lipman D.J."/>
        </authorList>
    </citation>
    <scope>NUCLEOTIDE SEQUENCE</scope>
    <source>
        <strain evidence="2">HN1000</strain>
    </source>
</reference>
<evidence type="ECO:0000313" key="2">
    <source>
        <dbReference type="EMBL" id="HBH1543716.1"/>
    </source>
</evidence>
<dbReference type="Proteomes" id="UP000878956">
    <property type="component" value="Unassembled WGS sequence"/>
</dbReference>
<proteinExistence type="predicted"/>